<sequence length="217" mass="25646">METLKVLAIDVGIINLGYTYSEVKLELPESGSKYKAHRLNNSYLLNKETIKKCIRVLDCNRIDITNIRHKRVSYCDCKLHHDRCIPDYLDHFIQETPYFEECDVLIIERQPPVGITGVQDLLFKQFREKVLLINPGSIHKYFGLPSVYSERKEESEKIAEAFLSNFSKFTTNNRKHDISDALLMTVFYYKQKMEKIIECNKFNTEIHDFDKFRFKKC</sequence>
<dbReference type="AlphaFoldDB" id="A0A6C0B060"/>
<evidence type="ECO:0000313" key="1">
    <source>
        <dbReference type="EMBL" id="QHS84918.1"/>
    </source>
</evidence>
<organism evidence="1">
    <name type="scientific">viral metagenome</name>
    <dbReference type="NCBI Taxonomy" id="1070528"/>
    <lineage>
        <taxon>unclassified sequences</taxon>
        <taxon>metagenomes</taxon>
        <taxon>organismal metagenomes</taxon>
    </lineage>
</organism>
<reference evidence="1" key="1">
    <citation type="journal article" date="2020" name="Nature">
        <title>Giant virus diversity and host interactions through global metagenomics.</title>
        <authorList>
            <person name="Schulz F."/>
            <person name="Roux S."/>
            <person name="Paez-Espino D."/>
            <person name="Jungbluth S."/>
            <person name="Walsh D.A."/>
            <person name="Denef V.J."/>
            <person name="McMahon K.D."/>
            <person name="Konstantinidis K.T."/>
            <person name="Eloe-Fadrosh E.A."/>
            <person name="Kyrpides N.C."/>
            <person name="Woyke T."/>
        </authorList>
    </citation>
    <scope>NUCLEOTIDE SEQUENCE</scope>
    <source>
        <strain evidence="1">GVMAG-M-3300009182-67</strain>
    </source>
</reference>
<accession>A0A6C0B060</accession>
<dbReference type="EMBL" id="MN739039">
    <property type="protein sequence ID" value="QHS84918.1"/>
    <property type="molecule type" value="Genomic_DNA"/>
</dbReference>
<dbReference type="InterPro" id="IPR012337">
    <property type="entry name" value="RNaseH-like_sf"/>
</dbReference>
<name>A0A6C0B060_9ZZZZ</name>
<dbReference type="SUPFAM" id="SSF53098">
    <property type="entry name" value="Ribonuclease H-like"/>
    <property type="match status" value="1"/>
</dbReference>
<proteinExistence type="predicted"/>
<evidence type="ECO:0008006" key="2">
    <source>
        <dbReference type="Google" id="ProtNLM"/>
    </source>
</evidence>
<protein>
    <recommendedName>
        <fullName evidence="2">Holliday junction resolvase RuvC</fullName>
    </recommendedName>
</protein>